<sequence length="689" mass="80968">MNSWLITGFSFGMFILFIIAFVFIAFVRNAEGRKKSDVFEKLFGKRANRHRLNLLYQRSYVQFQRLPLLRKYIWKIRKRLEVLDSFDEYAIRRQTMNIAFISLSSTTILVLLFCLISRDLLTVFFILFGAVVLNGVMITTFVNRVEDRLLKRSITLYEDTRHQFQRTKNVEEAIYEASLTAPHEAARHGERIYEILTADDQHKALDTYYEVAPNKYYKMFTGFSFLVSEFGDRIVRNSSMYLSAITKLIQDVNYEILRRERLNYLLKGLSTIVVLSVVFIKPIELWAKTYFPVMSDFYSSKLGFFVKVFFFLVVLLCYALIKKLLANDEARYVAKTERVLWEKLLYTKITLLRWVVDRFVPAPHRKAHFQLTVLIKEANSYLTVEWLYVQRLLLSGIILIGTVSMFFYMHSLSIHHVLHDPLRGTGIFGKLGPDELAAAQKNTDFDRSVLAAMEDAAEVTPSSLITLVSTLTQTSSNDSTTIYTANRIYQKYVEIQNEYFKWWELLLCMLLTCVAYFTPLWLLYFQKKIRYMEMQDEVDQFHTMISILAQFERMDVETVLEWMERYSVIFKDPIKNCLNNFSSGQEEALEILGEDVAFEPFVRIVEKLRLAVEKIPLLQAFDDLELTKEYYAEKRKEHFNRLIERKAFWGRIFGLAPSMYLIFLYLVLPMLYLSMTQAGASFEQIQNVQ</sequence>
<feature type="transmembrane region" description="Helical" evidence="1">
    <location>
        <begin position="6"/>
        <end position="27"/>
    </location>
</feature>
<dbReference type="Proteomes" id="UP001241848">
    <property type="component" value="Unassembled WGS sequence"/>
</dbReference>
<comment type="caution">
    <text evidence="2">The sequence shown here is derived from an EMBL/GenBank/DDBJ whole genome shotgun (WGS) entry which is preliminary data.</text>
</comment>
<feature type="transmembrane region" description="Helical" evidence="1">
    <location>
        <begin position="98"/>
        <end position="118"/>
    </location>
</feature>
<keyword evidence="1" id="KW-0472">Membrane</keyword>
<keyword evidence="3" id="KW-1185">Reference proteome</keyword>
<evidence type="ECO:0000313" key="2">
    <source>
        <dbReference type="EMBL" id="MDP4095281.1"/>
    </source>
</evidence>
<evidence type="ECO:0000313" key="3">
    <source>
        <dbReference type="Proteomes" id="UP001241848"/>
    </source>
</evidence>
<feature type="transmembrane region" description="Helical" evidence="1">
    <location>
        <begin position="303"/>
        <end position="321"/>
    </location>
</feature>
<feature type="transmembrane region" description="Helical" evidence="1">
    <location>
        <begin position="392"/>
        <end position="409"/>
    </location>
</feature>
<feature type="transmembrane region" description="Helical" evidence="1">
    <location>
        <begin position="264"/>
        <end position="283"/>
    </location>
</feature>
<evidence type="ECO:0008006" key="4">
    <source>
        <dbReference type="Google" id="ProtNLM"/>
    </source>
</evidence>
<feature type="transmembrane region" description="Helical" evidence="1">
    <location>
        <begin position="124"/>
        <end position="142"/>
    </location>
</feature>
<keyword evidence="1" id="KW-1133">Transmembrane helix</keyword>
<organism evidence="2 3">
    <name type="scientific">Paenibacillus zeirhizosphaerae</name>
    <dbReference type="NCBI Taxonomy" id="2987519"/>
    <lineage>
        <taxon>Bacteria</taxon>
        <taxon>Bacillati</taxon>
        <taxon>Bacillota</taxon>
        <taxon>Bacilli</taxon>
        <taxon>Bacillales</taxon>
        <taxon>Paenibacillaceae</taxon>
        <taxon>Paenibacillus</taxon>
    </lineage>
</organism>
<gene>
    <name evidence="2" type="ORF">OIN60_00550</name>
</gene>
<name>A0ABT9FKM4_9BACL</name>
<proteinExistence type="predicted"/>
<feature type="transmembrane region" description="Helical" evidence="1">
    <location>
        <begin position="648"/>
        <end position="668"/>
    </location>
</feature>
<reference evidence="2 3" key="1">
    <citation type="submission" date="2022-10" db="EMBL/GenBank/DDBJ databases">
        <title>Paenibacillus description and whole genome data of maize root bacterial community.</title>
        <authorList>
            <person name="Marton D."/>
            <person name="Farkas M."/>
            <person name="Cserhati M."/>
        </authorList>
    </citation>
    <scope>NUCLEOTIDE SEQUENCE [LARGE SCALE GENOMIC DNA]</scope>
    <source>
        <strain evidence="2 3">P96</strain>
    </source>
</reference>
<dbReference type="RefSeq" id="WP_305752918.1">
    <property type="nucleotide sequence ID" value="NZ_JAPCKK010000001.1"/>
</dbReference>
<protein>
    <recommendedName>
        <fullName evidence="4">Flp pilus assembly protein TadB</fullName>
    </recommendedName>
</protein>
<accession>A0ABT9FKM4</accession>
<keyword evidence="1" id="KW-0812">Transmembrane</keyword>
<evidence type="ECO:0000256" key="1">
    <source>
        <dbReference type="SAM" id="Phobius"/>
    </source>
</evidence>
<feature type="transmembrane region" description="Helical" evidence="1">
    <location>
        <begin position="502"/>
        <end position="525"/>
    </location>
</feature>
<dbReference type="EMBL" id="JAPCKK010000001">
    <property type="protein sequence ID" value="MDP4095281.1"/>
    <property type="molecule type" value="Genomic_DNA"/>
</dbReference>